<evidence type="ECO:0000256" key="1">
    <source>
        <dbReference type="SAM" id="MobiDB-lite"/>
    </source>
</evidence>
<feature type="compositionally biased region" description="Basic and acidic residues" evidence="1">
    <location>
        <begin position="344"/>
        <end position="354"/>
    </location>
</feature>
<evidence type="ECO:0000313" key="4">
    <source>
        <dbReference type="Proteomes" id="UP001159659"/>
    </source>
</evidence>
<proteinExistence type="predicted"/>
<reference evidence="3" key="1">
    <citation type="submission" date="2022-12" db="EMBL/GenBank/DDBJ databases">
        <authorList>
            <person name="Webb A."/>
        </authorList>
    </citation>
    <scope>NUCLEOTIDE SEQUENCE</scope>
    <source>
        <strain evidence="3">Pf2</strain>
    </source>
</reference>
<protein>
    <submittedName>
        <fullName evidence="3">Uncharacterized protein</fullName>
    </submittedName>
</protein>
<comment type="caution">
    <text evidence="3">The sequence shown here is derived from an EMBL/GenBank/DDBJ whole genome shotgun (WGS) entry which is preliminary data.</text>
</comment>
<accession>A0AAV0SQQ0</accession>
<feature type="transmembrane region" description="Helical" evidence="2">
    <location>
        <begin position="97"/>
        <end position="118"/>
    </location>
</feature>
<organism evidence="3 4">
    <name type="scientific">Peronospora farinosa</name>
    <dbReference type="NCBI Taxonomy" id="134698"/>
    <lineage>
        <taxon>Eukaryota</taxon>
        <taxon>Sar</taxon>
        <taxon>Stramenopiles</taxon>
        <taxon>Oomycota</taxon>
        <taxon>Peronosporomycetes</taxon>
        <taxon>Peronosporales</taxon>
        <taxon>Peronosporaceae</taxon>
        <taxon>Peronospora</taxon>
    </lineage>
</organism>
<dbReference type="Proteomes" id="UP001159659">
    <property type="component" value="Unassembled WGS sequence"/>
</dbReference>
<keyword evidence="2" id="KW-1133">Transmembrane helix</keyword>
<sequence>MGVYKSRLKLVVPHKYQQQIQQEQHSSNEPGEEILRDTYEFFPELLLCIEYRESLGKQHNNNFISVNLLARKQSRRLRCFHSVISVKWKVWRLTLRMTAMICFIASVTSFLTSILKILELYAHHLQALWSVRLMNEPDQLRCIQLTEFNAYYSDRSQRSLNTTARSQSRIPGVSENRGDGPICDSRTVVQHVATEALEHRLAEEYWNRKVTALSNRNPGDDEMEVGSDSKLQLLSDEVICSWDQHTLVSYLLRWSDEYAIRTEVNALSVVTNHMMKHEVQKFRFMGRDDTNVTSGSYVNRTMVDSSTRQLLAAVGRAQMLIQDAVIGSEKLALHSVSNQLPNEKKQLKPLDFKGRTGNKTSSSSREAAPSCPNSTCINDAGAHSDDAVSETVFHAEAIASKDADSYDAIEDVNIDIDMQELCGHKSRSARMREKVQMQSLQLARQTVDIFRNIRNMYGSQRR</sequence>
<evidence type="ECO:0000313" key="3">
    <source>
        <dbReference type="EMBL" id="CAI5705449.1"/>
    </source>
</evidence>
<evidence type="ECO:0000256" key="2">
    <source>
        <dbReference type="SAM" id="Phobius"/>
    </source>
</evidence>
<dbReference type="EMBL" id="CANTFK010000054">
    <property type="protein sequence ID" value="CAI5705449.1"/>
    <property type="molecule type" value="Genomic_DNA"/>
</dbReference>
<keyword evidence="2" id="KW-0812">Transmembrane</keyword>
<name>A0AAV0SQQ0_9STRA</name>
<keyword evidence="2" id="KW-0472">Membrane</keyword>
<gene>
    <name evidence="3" type="ORF">PFR002_LOCUS598</name>
</gene>
<dbReference type="AlphaFoldDB" id="A0AAV0SQQ0"/>
<feature type="compositionally biased region" description="Polar residues" evidence="1">
    <location>
        <begin position="357"/>
        <end position="372"/>
    </location>
</feature>
<feature type="region of interest" description="Disordered" evidence="1">
    <location>
        <begin position="344"/>
        <end position="372"/>
    </location>
</feature>